<protein>
    <submittedName>
        <fullName evidence="1">ABC transporter permease</fullName>
    </submittedName>
</protein>
<dbReference type="Proteomes" id="UP000187465">
    <property type="component" value="Unassembled WGS sequence"/>
</dbReference>
<dbReference type="PANTHER" id="PTHR43471">
    <property type="entry name" value="ABC TRANSPORTER PERMEASE"/>
    <property type="match status" value="1"/>
</dbReference>
<evidence type="ECO:0000313" key="2">
    <source>
        <dbReference type="Proteomes" id="UP000187465"/>
    </source>
</evidence>
<comment type="caution">
    <text evidence="1">The sequence shown here is derived from an EMBL/GenBank/DDBJ whole genome shotgun (WGS) entry which is preliminary data.</text>
</comment>
<name>A0A1R0WXZ1_9BACL</name>
<accession>A0A1R0WXZ1</accession>
<sequence length="294" mass="32418">MRIIMGMTWKELLRKRVMILTLLMTIVFLIGFWFVANTIGQSGIPNRTDISSGEHLLANFTNGAFILSLGFFFGAFVIAFLAIFSSFSAIAGEAEQGVMQALLPRPLPRWKWYIGRWLGYVTLGIGYALILFISILWITEIHATVPRDAVVLLKSFLLFSSIVPLLITISMLGSGFFSAVGNGVFMTMLYGAGWLGGMIDKIGGSLRLEPDVLDTLNNLSGMMALLMPVDGLQRKMTAVLFSANEMSGMMGLFGSMNGLLDFNTVPSNMFIIYAIGYTLLAFVIGLLRFERKDL</sequence>
<reference evidence="1 2" key="1">
    <citation type="submission" date="2016-10" db="EMBL/GenBank/DDBJ databases">
        <title>Paenibacillus species isolates.</title>
        <authorList>
            <person name="Beno S.M."/>
        </authorList>
    </citation>
    <scope>NUCLEOTIDE SEQUENCE [LARGE SCALE GENOMIC DNA]</scope>
    <source>
        <strain evidence="1 2">FSL H7-0604</strain>
    </source>
</reference>
<dbReference type="GO" id="GO:0140359">
    <property type="term" value="F:ABC-type transporter activity"/>
    <property type="evidence" value="ECO:0007669"/>
    <property type="project" value="InterPro"/>
</dbReference>
<dbReference type="AlphaFoldDB" id="A0A1R0WXZ1"/>
<dbReference type="GO" id="GO:0005886">
    <property type="term" value="C:plasma membrane"/>
    <property type="evidence" value="ECO:0007669"/>
    <property type="project" value="UniProtKB-SubCell"/>
</dbReference>
<evidence type="ECO:0000313" key="1">
    <source>
        <dbReference type="EMBL" id="OMD24170.1"/>
    </source>
</evidence>
<gene>
    <name evidence="1" type="ORF">BJP51_29940</name>
</gene>
<dbReference type="EMBL" id="MKQP01000054">
    <property type="protein sequence ID" value="OMD24170.1"/>
    <property type="molecule type" value="Genomic_DNA"/>
</dbReference>
<organism evidence="1 2">
    <name type="scientific">Paenibacillus odorifer</name>
    <dbReference type="NCBI Taxonomy" id="189426"/>
    <lineage>
        <taxon>Bacteria</taxon>
        <taxon>Bacillati</taxon>
        <taxon>Bacillota</taxon>
        <taxon>Bacilli</taxon>
        <taxon>Bacillales</taxon>
        <taxon>Paenibacillaceae</taxon>
        <taxon>Paenibacillus</taxon>
    </lineage>
</organism>
<dbReference type="RefSeq" id="WP_036686685.1">
    <property type="nucleotide sequence ID" value="NZ_MKQL01000031.1"/>
</dbReference>
<proteinExistence type="predicted"/>
<dbReference type="Pfam" id="PF12679">
    <property type="entry name" value="ABC2_membrane_2"/>
    <property type="match status" value="1"/>
</dbReference>